<keyword evidence="3" id="KW-1185">Reference proteome</keyword>
<name>A0A165IDA3_9BASI</name>
<dbReference type="AlphaFoldDB" id="A0A165IDA3"/>
<sequence>MNRLGVLANSSRGDTPEPGSQQGHRNTFGTSHGRPVNVQLLDNDGDLTPELETCLAYIFSKYCSPAPTSTPLVWLRVSGPDRPRPPSLDWIPKNAFMSDKALDQWATDTNGSPMSNDMKEEIKDSIDTNDDGYLTFAGLLQIYQLQTSMDEEETWRDLASHGFDRNLELAPTRREDFDDNTKEDKDEKEQKPDPAA</sequence>
<proteinExistence type="predicted"/>
<evidence type="ECO:0000313" key="3">
    <source>
        <dbReference type="Proteomes" id="UP000076842"/>
    </source>
</evidence>
<feature type="region of interest" description="Disordered" evidence="1">
    <location>
        <begin position="1"/>
        <end position="37"/>
    </location>
</feature>
<dbReference type="InParanoid" id="A0A165IDA3"/>
<dbReference type="EMBL" id="KV423931">
    <property type="protein sequence ID" value="KZT60416.1"/>
    <property type="molecule type" value="Genomic_DNA"/>
</dbReference>
<dbReference type="Gene3D" id="1.10.238.10">
    <property type="entry name" value="EF-hand"/>
    <property type="match status" value="1"/>
</dbReference>
<evidence type="ECO:0000256" key="1">
    <source>
        <dbReference type="SAM" id="MobiDB-lite"/>
    </source>
</evidence>
<evidence type="ECO:0008006" key="4">
    <source>
        <dbReference type="Google" id="ProtNLM"/>
    </source>
</evidence>
<dbReference type="OrthoDB" id="26525at2759"/>
<protein>
    <recommendedName>
        <fullName evidence="4">EF-hand domain-containing protein</fullName>
    </recommendedName>
</protein>
<dbReference type="SUPFAM" id="SSF47473">
    <property type="entry name" value="EF-hand"/>
    <property type="match status" value="1"/>
</dbReference>
<reference evidence="2 3" key="1">
    <citation type="journal article" date="2016" name="Mol. Biol. Evol.">
        <title>Comparative Genomics of Early-Diverging Mushroom-Forming Fungi Provides Insights into the Origins of Lignocellulose Decay Capabilities.</title>
        <authorList>
            <person name="Nagy L.G."/>
            <person name="Riley R."/>
            <person name="Tritt A."/>
            <person name="Adam C."/>
            <person name="Daum C."/>
            <person name="Floudas D."/>
            <person name="Sun H."/>
            <person name="Yadav J.S."/>
            <person name="Pangilinan J."/>
            <person name="Larsson K.H."/>
            <person name="Matsuura K."/>
            <person name="Barry K."/>
            <person name="Labutti K."/>
            <person name="Kuo R."/>
            <person name="Ohm R.A."/>
            <person name="Bhattacharya S.S."/>
            <person name="Shirouzu T."/>
            <person name="Yoshinaga Y."/>
            <person name="Martin F.M."/>
            <person name="Grigoriev I.V."/>
            <person name="Hibbett D.S."/>
        </authorList>
    </citation>
    <scope>NUCLEOTIDE SEQUENCE [LARGE SCALE GENOMIC DNA]</scope>
    <source>
        <strain evidence="2 3">HHB12733</strain>
    </source>
</reference>
<feature type="region of interest" description="Disordered" evidence="1">
    <location>
        <begin position="162"/>
        <end position="196"/>
    </location>
</feature>
<evidence type="ECO:0000313" key="2">
    <source>
        <dbReference type="EMBL" id="KZT60416.1"/>
    </source>
</evidence>
<gene>
    <name evidence="2" type="ORF">CALCODRAFT_480711</name>
</gene>
<organism evidence="2 3">
    <name type="scientific">Calocera cornea HHB12733</name>
    <dbReference type="NCBI Taxonomy" id="1353952"/>
    <lineage>
        <taxon>Eukaryota</taxon>
        <taxon>Fungi</taxon>
        <taxon>Dikarya</taxon>
        <taxon>Basidiomycota</taxon>
        <taxon>Agaricomycotina</taxon>
        <taxon>Dacrymycetes</taxon>
        <taxon>Dacrymycetales</taxon>
        <taxon>Dacrymycetaceae</taxon>
        <taxon>Calocera</taxon>
    </lineage>
</organism>
<dbReference type="Proteomes" id="UP000076842">
    <property type="component" value="Unassembled WGS sequence"/>
</dbReference>
<accession>A0A165IDA3</accession>
<dbReference type="InterPro" id="IPR011992">
    <property type="entry name" value="EF-hand-dom_pair"/>
</dbReference>
<feature type="compositionally biased region" description="Polar residues" evidence="1">
    <location>
        <begin position="8"/>
        <end position="30"/>
    </location>
</feature>